<gene>
    <name evidence="2" type="ORF">Adt_33194</name>
</gene>
<organism evidence="2 3">
    <name type="scientific">Abeliophyllum distichum</name>
    <dbReference type="NCBI Taxonomy" id="126358"/>
    <lineage>
        <taxon>Eukaryota</taxon>
        <taxon>Viridiplantae</taxon>
        <taxon>Streptophyta</taxon>
        <taxon>Embryophyta</taxon>
        <taxon>Tracheophyta</taxon>
        <taxon>Spermatophyta</taxon>
        <taxon>Magnoliopsida</taxon>
        <taxon>eudicotyledons</taxon>
        <taxon>Gunneridae</taxon>
        <taxon>Pentapetalae</taxon>
        <taxon>asterids</taxon>
        <taxon>lamiids</taxon>
        <taxon>Lamiales</taxon>
        <taxon>Oleaceae</taxon>
        <taxon>Forsythieae</taxon>
        <taxon>Abeliophyllum</taxon>
    </lineage>
</organism>
<reference evidence="3" key="1">
    <citation type="submission" date="2024-07" db="EMBL/GenBank/DDBJ databases">
        <title>Two chromosome-level genome assemblies of Korean endemic species Abeliophyllum distichum and Forsythia ovata (Oleaceae).</title>
        <authorList>
            <person name="Jang H."/>
        </authorList>
    </citation>
    <scope>NUCLEOTIDE SEQUENCE [LARGE SCALE GENOMIC DNA]</scope>
</reference>
<proteinExistence type="predicted"/>
<dbReference type="EMBL" id="JBFOLK010000010">
    <property type="protein sequence ID" value="KAL2480228.1"/>
    <property type="molecule type" value="Genomic_DNA"/>
</dbReference>
<feature type="compositionally biased region" description="Polar residues" evidence="1">
    <location>
        <begin position="24"/>
        <end position="33"/>
    </location>
</feature>
<evidence type="ECO:0000313" key="3">
    <source>
        <dbReference type="Proteomes" id="UP001604336"/>
    </source>
</evidence>
<keyword evidence="3" id="KW-1185">Reference proteome</keyword>
<comment type="caution">
    <text evidence="2">The sequence shown here is derived from an EMBL/GenBank/DDBJ whole genome shotgun (WGS) entry which is preliminary data.</text>
</comment>
<accession>A0ABD1QVI6</accession>
<dbReference type="Proteomes" id="UP001604336">
    <property type="component" value="Unassembled WGS sequence"/>
</dbReference>
<feature type="compositionally biased region" description="Low complexity" evidence="1">
    <location>
        <begin position="34"/>
        <end position="53"/>
    </location>
</feature>
<evidence type="ECO:0000256" key="1">
    <source>
        <dbReference type="SAM" id="MobiDB-lite"/>
    </source>
</evidence>
<feature type="region of interest" description="Disordered" evidence="1">
    <location>
        <begin position="1"/>
        <end position="60"/>
    </location>
</feature>
<sequence length="110" mass="11730">MTSSPANPTSLSTSKSNVHHHKTTVSSSPAPTQTSYSLSTTPSHSTSPSPDAPLAKLSSTPFQRAINPALTSSTKTSLYNSLPHCHPTIPIFMALENTRRARSSCNTTRH</sequence>
<evidence type="ECO:0000313" key="2">
    <source>
        <dbReference type="EMBL" id="KAL2480228.1"/>
    </source>
</evidence>
<name>A0ABD1QVI6_9LAMI</name>
<protein>
    <submittedName>
        <fullName evidence="2">Uncharacterized protein</fullName>
    </submittedName>
</protein>
<dbReference type="AlphaFoldDB" id="A0ABD1QVI6"/>
<feature type="compositionally biased region" description="Polar residues" evidence="1">
    <location>
        <begin position="1"/>
        <end position="16"/>
    </location>
</feature>